<organism evidence="1 2">
    <name type="scientific">Holotrichia oblita</name>
    <name type="common">Chafer beetle</name>
    <dbReference type="NCBI Taxonomy" id="644536"/>
    <lineage>
        <taxon>Eukaryota</taxon>
        <taxon>Metazoa</taxon>
        <taxon>Ecdysozoa</taxon>
        <taxon>Arthropoda</taxon>
        <taxon>Hexapoda</taxon>
        <taxon>Insecta</taxon>
        <taxon>Pterygota</taxon>
        <taxon>Neoptera</taxon>
        <taxon>Endopterygota</taxon>
        <taxon>Coleoptera</taxon>
        <taxon>Polyphaga</taxon>
        <taxon>Scarabaeiformia</taxon>
        <taxon>Scarabaeidae</taxon>
        <taxon>Melolonthinae</taxon>
        <taxon>Holotrichia</taxon>
    </lineage>
</organism>
<comment type="caution">
    <text evidence="1">The sequence shown here is derived from an EMBL/GenBank/DDBJ whole genome shotgun (WGS) entry which is preliminary data.</text>
</comment>
<dbReference type="Proteomes" id="UP001056778">
    <property type="component" value="Chromosome 4"/>
</dbReference>
<accession>A0ACB9T9Z0</accession>
<keyword evidence="2" id="KW-1185">Reference proteome</keyword>
<protein>
    <submittedName>
        <fullName evidence="1">Uncharacterized protein</fullName>
    </submittedName>
</protein>
<dbReference type="EMBL" id="CM043018">
    <property type="protein sequence ID" value="KAI4463635.1"/>
    <property type="molecule type" value="Genomic_DNA"/>
</dbReference>
<sequence>MSTLEYNTLVSAGGDGLKRGVEKPPFKRTPVASSRKLTTRPQIRNDNVKLKLENALHELSTPKTRQFNRKRAQTMAEITPSKKKLQGESSNRSWRVASSVGRPVPRKEDASRCVYQQLLLNAWRRRRLQVATLTDSSKQLQTQVCYNLLIIVNQLQIQVDVLQKLRESESQRRSMSASESERLRHEKEELRNTVEKLIKVSICDMYRCGQYNLGCDLTFQNLVNQALLQSTLLWIST</sequence>
<evidence type="ECO:0000313" key="1">
    <source>
        <dbReference type="EMBL" id="KAI4463635.1"/>
    </source>
</evidence>
<proteinExistence type="predicted"/>
<gene>
    <name evidence="1" type="ORF">MML48_4g00015354</name>
</gene>
<reference evidence="1" key="1">
    <citation type="submission" date="2022-04" db="EMBL/GenBank/DDBJ databases">
        <title>Chromosome-scale genome assembly of Holotrichia oblita Faldermann.</title>
        <authorList>
            <person name="Rongchong L."/>
        </authorList>
    </citation>
    <scope>NUCLEOTIDE SEQUENCE</scope>
    <source>
        <strain evidence="1">81SQS9</strain>
    </source>
</reference>
<name>A0ACB9T9Z0_HOLOL</name>
<evidence type="ECO:0000313" key="2">
    <source>
        <dbReference type="Proteomes" id="UP001056778"/>
    </source>
</evidence>